<name>W7TX73_9STRA</name>
<organism evidence="4 5">
    <name type="scientific">Nannochloropsis gaditana</name>
    <dbReference type="NCBI Taxonomy" id="72520"/>
    <lineage>
        <taxon>Eukaryota</taxon>
        <taxon>Sar</taxon>
        <taxon>Stramenopiles</taxon>
        <taxon>Ochrophyta</taxon>
        <taxon>Eustigmatophyceae</taxon>
        <taxon>Eustigmatales</taxon>
        <taxon>Monodopsidaceae</taxon>
        <taxon>Nannochloropsis</taxon>
    </lineage>
</organism>
<feature type="compositionally biased region" description="Polar residues" evidence="2">
    <location>
        <begin position="451"/>
        <end position="468"/>
    </location>
</feature>
<feature type="region of interest" description="Disordered" evidence="2">
    <location>
        <begin position="105"/>
        <end position="124"/>
    </location>
</feature>
<dbReference type="Pfam" id="PF00498">
    <property type="entry name" value="FHA"/>
    <property type="match status" value="1"/>
</dbReference>
<evidence type="ECO:0000256" key="1">
    <source>
        <dbReference type="SAM" id="Coils"/>
    </source>
</evidence>
<sequence length="576" mass="63673">MPPTNPDSLVITSVGDATPPLPLAYGKLTLECTNEAFPAELQGVPKEILLALSKHTVGRVPISGGEGVEGLWKGSAPIKIPRHYVLNKAYISSMHCRFEVLEDAEGAEEKENSRASGRWEPGEHARSLSLRLTDTSTNGTYVNGTPVGKGKSVLLMDGDLVTLYRPRDTHKPALSYLYRVKKEGYTDMAYRARRHDVAELGGSLAAERRERERMNTALEKESGRAKSLEGKLNDLKKSCMALEEEAHRVSLDLRQAREEKEEAQRLVDENNNALAGHEAVKGEVMELRTIVENQREEIERKRKELDRLQGHAVKHERLLEEKLAAQQLAKETKEELEAKIKDLDSLTSRVSALQAAVDASMEEVGLLQSSHASLQGKEAQLLADLAAADKRKGGVEEEARVLRDRVSQLETGQRAALESFKEWQVASATLLSSVELHLQVPLQCFRPSPSSPITQVQQHPQAPTQLSAAGSPCEAEGEAGEGGREREGVQKRRRGGRGLDLINEEGEMEGEEEESAVIMEDGREGNNVEEARRNSAGTFAVECESKRQKVYEGRRAFDPESDGEENEETLQGKEKK</sequence>
<feature type="compositionally biased region" description="Acidic residues" evidence="2">
    <location>
        <begin position="559"/>
        <end position="568"/>
    </location>
</feature>
<dbReference type="Proteomes" id="UP000019335">
    <property type="component" value="Chromosome 1"/>
</dbReference>
<dbReference type="EMBL" id="AZIL01000003">
    <property type="protein sequence ID" value="EWM30652.1"/>
    <property type="molecule type" value="Genomic_DNA"/>
</dbReference>
<feature type="compositionally biased region" description="Basic and acidic residues" evidence="2">
    <location>
        <begin position="543"/>
        <end position="558"/>
    </location>
</feature>
<dbReference type="InterPro" id="IPR008984">
    <property type="entry name" value="SMAD_FHA_dom_sf"/>
</dbReference>
<gene>
    <name evidence="4" type="ORF">Naga_100242g4</name>
</gene>
<dbReference type="OrthoDB" id="1305878at2759"/>
<keyword evidence="5" id="KW-1185">Reference proteome</keyword>
<evidence type="ECO:0000259" key="3">
    <source>
        <dbReference type="PROSITE" id="PS50006"/>
    </source>
</evidence>
<dbReference type="AlphaFoldDB" id="W7TX73"/>
<keyword evidence="4" id="KW-0418">Kinase</keyword>
<feature type="coiled-coil region" evidence="1">
    <location>
        <begin position="218"/>
        <end position="363"/>
    </location>
</feature>
<comment type="caution">
    <text evidence="4">The sequence shown here is derived from an EMBL/GenBank/DDBJ whole genome shotgun (WGS) entry which is preliminary data.</text>
</comment>
<accession>W7TX73</accession>
<keyword evidence="1" id="KW-0175">Coiled coil</keyword>
<dbReference type="InterPro" id="IPR000253">
    <property type="entry name" value="FHA_dom"/>
</dbReference>
<dbReference type="PROSITE" id="PS50006">
    <property type="entry name" value="FHA_DOMAIN"/>
    <property type="match status" value="1"/>
</dbReference>
<feature type="region of interest" description="Disordered" evidence="2">
    <location>
        <begin position="450"/>
        <end position="576"/>
    </location>
</feature>
<feature type="compositionally biased region" description="Basic and acidic residues" evidence="2">
    <location>
        <begin position="520"/>
        <end position="533"/>
    </location>
</feature>
<protein>
    <submittedName>
        <fullName evidence="4">Serine-threonine protein kinase-like protein</fullName>
    </submittedName>
</protein>
<proteinExistence type="predicted"/>
<reference evidence="4 5" key="1">
    <citation type="journal article" date="2014" name="Mol. Plant">
        <title>Chromosome Scale Genome Assembly and Transcriptome Profiling of Nannochloropsis gaditana in Nitrogen Depletion.</title>
        <authorList>
            <person name="Corteggiani Carpinelli E."/>
            <person name="Telatin A."/>
            <person name="Vitulo N."/>
            <person name="Forcato C."/>
            <person name="D'Angelo M."/>
            <person name="Schiavon R."/>
            <person name="Vezzi A."/>
            <person name="Giacometti G.M."/>
            <person name="Morosinotto T."/>
            <person name="Valle G."/>
        </authorList>
    </citation>
    <scope>NUCLEOTIDE SEQUENCE [LARGE SCALE GENOMIC DNA]</scope>
    <source>
        <strain evidence="4 5">B-31</strain>
    </source>
</reference>
<feature type="domain" description="FHA" evidence="3">
    <location>
        <begin position="62"/>
        <end position="147"/>
    </location>
</feature>
<evidence type="ECO:0000313" key="4">
    <source>
        <dbReference type="EMBL" id="EWM30652.1"/>
    </source>
</evidence>
<evidence type="ECO:0000256" key="2">
    <source>
        <dbReference type="SAM" id="MobiDB-lite"/>
    </source>
</evidence>
<feature type="compositionally biased region" description="Basic and acidic residues" evidence="2">
    <location>
        <begin position="481"/>
        <end position="490"/>
    </location>
</feature>
<keyword evidence="4" id="KW-0808">Transferase</keyword>
<feature type="compositionally biased region" description="Acidic residues" evidence="2">
    <location>
        <begin position="502"/>
        <end position="515"/>
    </location>
</feature>
<dbReference type="SMART" id="SM00240">
    <property type="entry name" value="FHA"/>
    <property type="match status" value="1"/>
</dbReference>
<dbReference type="Gene3D" id="2.60.200.20">
    <property type="match status" value="1"/>
</dbReference>
<evidence type="ECO:0000313" key="5">
    <source>
        <dbReference type="Proteomes" id="UP000019335"/>
    </source>
</evidence>
<dbReference type="GO" id="GO:0016301">
    <property type="term" value="F:kinase activity"/>
    <property type="evidence" value="ECO:0007669"/>
    <property type="project" value="UniProtKB-KW"/>
</dbReference>
<dbReference type="SUPFAM" id="SSF49879">
    <property type="entry name" value="SMAD/FHA domain"/>
    <property type="match status" value="1"/>
</dbReference>